<dbReference type="Proteomes" id="UP001243989">
    <property type="component" value="Unassembled WGS sequence"/>
</dbReference>
<organism evidence="2 3">
    <name type="scientific">Colletotrichum phormii</name>
    <dbReference type="NCBI Taxonomy" id="359342"/>
    <lineage>
        <taxon>Eukaryota</taxon>
        <taxon>Fungi</taxon>
        <taxon>Dikarya</taxon>
        <taxon>Ascomycota</taxon>
        <taxon>Pezizomycotina</taxon>
        <taxon>Sordariomycetes</taxon>
        <taxon>Hypocreomycetidae</taxon>
        <taxon>Glomerellales</taxon>
        <taxon>Glomerellaceae</taxon>
        <taxon>Colletotrichum</taxon>
        <taxon>Colletotrichum acutatum species complex</taxon>
    </lineage>
</organism>
<evidence type="ECO:0000313" key="2">
    <source>
        <dbReference type="EMBL" id="KAK1625282.1"/>
    </source>
</evidence>
<dbReference type="GeneID" id="85477636"/>
<dbReference type="AlphaFoldDB" id="A0AAI9ZJ91"/>
<accession>A0AAI9ZJ91</accession>
<name>A0AAI9ZJ91_9PEZI</name>
<feature type="compositionally biased region" description="Pro residues" evidence="1">
    <location>
        <begin position="72"/>
        <end position="81"/>
    </location>
</feature>
<keyword evidence="3" id="KW-1185">Reference proteome</keyword>
<dbReference type="PANTHER" id="PTHR35711">
    <property type="entry name" value="EXPRESSED PROTEIN"/>
    <property type="match status" value="1"/>
</dbReference>
<dbReference type="PANTHER" id="PTHR35711:SF1">
    <property type="entry name" value="ECTODERMAL, ISOFORM F"/>
    <property type="match status" value="1"/>
</dbReference>
<feature type="compositionally biased region" description="Acidic residues" evidence="1">
    <location>
        <begin position="262"/>
        <end position="282"/>
    </location>
</feature>
<feature type="compositionally biased region" description="Acidic residues" evidence="1">
    <location>
        <begin position="44"/>
        <end position="60"/>
    </location>
</feature>
<dbReference type="RefSeq" id="XP_060441277.1">
    <property type="nucleotide sequence ID" value="XM_060592774.1"/>
</dbReference>
<evidence type="ECO:0000256" key="1">
    <source>
        <dbReference type="SAM" id="MobiDB-lite"/>
    </source>
</evidence>
<evidence type="ECO:0000313" key="3">
    <source>
        <dbReference type="Proteomes" id="UP001243989"/>
    </source>
</evidence>
<reference evidence="2" key="1">
    <citation type="submission" date="2021-06" db="EMBL/GenBank/DDBJ databases">
        <title>Comparative genomics, transcriptomics and evolutionary studies reveal genomic signatures of adaptation to plant cell wall in hemibiotrophic fungi.</title>
        <authorList>
            <consortium name="DOE Joint Genome Institute"/>
            <person name="Baroncelli R."/>
            <person name="Diaz J.F."/>
            <person name="Benocci T."/>
            <person name="Peng M."/>
            <person name="Battaglia E."/>
            <person name="Haridas S."/>
            <person name="Andreopoulos W."/>
            <person name="Labutti K."/>
            <person name="Pangilinan J."/>
            <person name="Floch G.L."/>
            <person name="Makela M.R."/>
            <person name="Henrissat B."/>
            <person name="Grigoriev I.V."/>
            <person name="Crouch J.A."/>
            <person name="De Vries R.P."/>
            <person name="Sukno S.A."/>
            <person name="Thon M.R."/>
        </authorList>
    </citation>
    <scope>NUCLEOTIDE SEQUENCE</scope>
    <source>
        <strain evidence="2">CBS 102054</strain>
    </source>
</reference>
<dbReference type="EMBL" id="JAHMHQ010000020">
    <property type="protein sequence ID" value="KAK1625282.1"/>
    <property type="molecule type" value="Genomic_DNA"/>
</dbReference>
<feature type="compositionally biased region" description="Acidic residues" evidence="1">
    <location>
        <begin position="84"/>
        <end position="125"/>
    </location>
</feature>
<feature type="region of interest" description="Disordered" evidence="1">
    <location>
        <begin position="410"/>
        <end position="480"/>
    </location>
</feature>
<protein>
    <submittedName>
        <fullName evidence="2">Uncharacterized protein</fullName>
    </submittedName>
</protein>
<feature type="compositionally biased region" description="Acidic residues" evidence="1">
    <location>
        <begin position="419"/>
        <end position="433"/>
    </location>
</feature>
<feature type="region of interest" description="Disordered" evidence="1">
    <location>
        <begin position="237"/>
        <end position="322"/>
    </location>
</feature>
<proteinExistence type="predicted"/>
<comment type="caution">
    <text evidence="2">The sequence shown here is derived from an EMBL/GenBank/DDBJ whole genome shotgun (WGS) entry which is preliminary data.</text>
</comment>
<feature type="region of interest" description="Disordered" evidence="1">
    <location>
        <begin position="544"/>
        <end position="583"/>
    </location>
</feature>
<gene>
    <name evidence="2" type="ORF">BDP81DRAFT_452765</name>
</gene>
<feature type="region of interest" description="Disordered" evidence="1">
    <location>
        <begin position="1"/>
        <end position="179"/>
    </location>
</feature>
<sequence>MSRNVRNKASSASRKVKAAKRRDSITSSSSFDLSDEGGYSAVEDISDSSDDDEEDVDAAEEEHILHEVLPVPSIPIPPRPPIIQEEEDDDDDDDDEEEEEEDEEEEEEQEQEDEDDGAADIEDAASWDGIMSEVDESAASDHHHRPVERHVRFDVPSSDSDSTDTEDDHADFFPDIFVDQSSLDPAFRREIEKDDENDESENSNSFWDYHGDYHGAYGYAPDADSDVEAVVQELGDDDTPIATPMTIGEVSEMSTPVAALEETQELDGYETDGDTTEEDEPEPVVRRKTKRPEPSADQWDDSDTDHPVKGHRGQPRVGRFNLDNSERKPIAVVNPISRKMMIFTPHRRRQLDLSPEQFNFQYLAPIDENQPSPMMSSSAQIMMSAMFSSNTFGDYLNTQAMGPTEAFFPFQSEPNTADESSDVGFDEEEDDEVEKSLNISDFIEFDEGRSSADEDEDNQWDADPLNSTPARPRTASSDIDLHSHINANNVGAFRRDQINQRLILSDKATQDSLALSSPYNYTALRGLKSDRFETAAVPLTPLRRSKKQMRDSARSPLESMPQKRKASSEMPIGHKRHRSISDVNLLHI</sequence>
<feature type="compositionally biased region" description="Polar residues" evidence="1">
    <location>
        <begin position="465"/>
        <end position="477"/>
    </location>
</feature>